<gene>
    <name evidence="2" type="ORF">PTTG_30022</name>
</gene>
<evidence type="ECO:0000313" key="4">
    <source>
        <dbReference type="Proteomes" id="UP000005240"/>
    </source>
</evidence>
<dbReference type="InterPro" id="IPR021109">
    <property type="entry name" value="Peptidase_aspartic_dom_sf"/>
</dbReference>
<protein>
    <recommendedName>
        <fullName evidence="5">Retrotransposon gag domain-containing protein</fullName>
    </recommendedName>
</protein>
<dbReference type="EMBL" id="ADAS02001464">
    <property type="protein sequence ID" value="OAV86211.1"/>
    <property type="molecule type" value="Genomic_DNA"/>
</dbReference>
<keyword evidence="4" id="KW-1185">Reference proteome</keyword>
<reference evidence="2" key="1">
    <citation type="submission" date="2009-11" db="EMBL/GenBank/DDBJ databases">
        <authorList>
            <consortium name="The Broad Institute Genome Sequencing Platform"/>
            <person name="Ward D."/>
            <person name="Feldgarden M."/>
            <person name="Earl A."/>
            <person name="Young S.K."/>
            <person name="Zeng Q."/>
            <person name="Koehrsen M."/>
            <person name="Alvarado L."/>
            <person name="Berlin A."/>
            <person name="Bochicchio J."/>
            <person name="Borenstein D."/>
            <person name="Chapman S.B."/>
            <person name="Chen Z."/>
            <person name="Engels R."/>
            <person name="Freedman E."/>
            <person name="Gellesch M."/>
            <person name="Goldberg J."/>
            <person name="Griggs A."/>
            <person name="Gujja S."/>
            <person name="Heilman E."/>
            <person name="Heiman D."/>
            <person name="Hepburn T."/>
            <person name="Howarth C."/>
            <person name="Jen D."/>
            <person name="Larson L."/>
            <person name="Lewis B."/>
            <person name="Mehta T."/>
            <person name="Park D."/>
            <person name="Pearson M."/>
            <person name="Roberts A."/>
            <person name="Saif S."/>
            <person name="Shea T."/>
            <person name="Shenoy N."/>
            <person name="Sisk P."/>
            <person name="Stolte C."/>
            <person name="Sykes S."/>
            <person name="Thomson T."/>
            <person name="Walk T."/>
            <person name="White J."/>
            <person name="Yandava C."/>
            <person name="Izard J."/>
            <person name="Baranova O.V."/>
            <person name="Blanton J.M."/>
            <person name="Tanner A.C."/>
            <person name="Dewhirst F.E."/>
            <person name="Haas B."/>
            <person name="Nusbaum C."/>
            <person name="Birren B."/>
        </authorList>
    </citation>
    <scope>NUCLEOTIDE SEQUENCE [LARGE SCALE GENOMIC DNA]</scope>
    <source>
        <strain evidence="2">1-1 BBBD Race 1</strain>
    </source>
</reference>
<dbReference type="OrthoDB" id="2506545at2759"/>
<dbReference type="AlphaFoldDB" id="A0A180G0K0"/>
<evidence type="ECO:0008006" key="5">
    <source>
        <dbReference type="Google" id="ProtNLM"/>
    </source>
</evidence>
<evidence type="ECO:0000256" key="1">
    <source>
        <dbReference type="SAM" id="MobiDB-lite"/>
    </source>
</evidence>
<organism evidence="2">
    <name type="scientific">Puccinia triticina (isolate 1-1 / race 1 (BBBD))</name>
    <name type="common">Brown leaf rust fungus</name>
    <dbReference type="NCBI Taxonomy" id="630390"/>
    <lineage>
        <taxon>Eukaryota</taxon>
        <taxon>Fungi</taxon>
        <taxon>Dikarya</taxon>
        <taxon>Basidiomycota</taxon>
        <taxon>Pucciniomycotina</taxon>
        <taxon>Pucciniomycetes</taxon>
        <taxon>Pucciniales</taxon>
        <taxon>Pucciniaceae</taxon>
        <taxon>Puccinia</taxon>
    </lineage>
</organism>
<feature type="compositionally biased region" description="Basic and acidic residues" evidence="1">
    <location>
        <begin position="374"/>
        <end position="384"/>
    </location>
</feature>
<dbReference type="VEuPathDB" id="FungiDB:PTTG_30022"/>
<evidence type="ECO:0000313" key="2">
    <source>
        <dbReference type="EMBL" id="OAV86211.1"/>
    </source>
</evidence>
<reference evidence="2" key="2">
    <citation type="submission" date="2016-05" db="EMBL/GenBank/DDBJ databases">
        <title>Comparative analysis highlights variable genome content of wheat rusts and divergence of the mating loci.</title>
        <authorList>
            <person name="Cuomo C.A."/>
            <person name="Bakkeren G."/>
            <person name="Szabo L."/>
            <person name="Khalil H."/>
            <person name="Joly D."/>
            <person name="Goldberg J."/>
            <person name="Young S."/>
            <person name="Zeng Q."/>
            <person name="Fellers J."/>
        </authorList>
    </citation>
    <scope>NUCLEOTIDE SEQUENCE [LARGE SCALE GENOMIC DNA]</scope>
    <source>
        <strain evidence="2">1-1 BBBD Race 1</strain>
    </source>
</reference>
<evidence type="ECO:0000313" key="3">
    <source>
        <dbReference type="EnsemblFungi" id="PTTG_30022-t43_1-p1"/>
    </source>
</evidence>
<dbReference type="CDD" id="cd00303">
    <property type="entry name" value="retropepsin_like"/>
    <property type="match status" value="1"/>
</dbReference>
<reference evidence="3 4" key="3">
    <citation type="journal article" date="2017" name="G3 (Bethesda)">
        <title>Comparative analysis highlights variable genome content of wheat rusts and divergence of the mating loci.</title>
        <authorList>
            <person name="Cuomo C.A."/>
            <person name="Bakkeren G."/>
            <person name="Khalil H.B."/>
            <person name="Panwar V."/>
            <person name="Joly D."/>
            <person name="Linning R."/>
            <person name="Sakthikumar S."/>
            <person name="Song X."/>
            <person name="Adiconis X."/>
            <person name="Fan L."/>
            <person name="Goldberg J.M."/>
            <person name="Levin J.Z."/>
            <person name="Young S."/>
            <person name="Zeng Q."/>
            <person name="Anikster Y."/>
            <person name="Bruce M."/>
            <person name="Wang M."/>
            <person name="Yin C."/>
            <person name="McCallum B."/>
            <person name="Szabo L.J."/>
            <person name="Hulbert S."/>
            <person name="Chen X."/>
            <person name="Fellers J.P."/>
        </authorList>
    </citation>
    <scope>NUCLEOTIDE SEQUENCE</scope>
    <source>
        <strain evidence="4">Isolate 1-1 / race 1 (BBBD)</strain>
        <strain evidence="3">isolate 1-1 / race 1 (BBBD)</strain>
    </source>
</reference>
<dbReference type="STRING" id="630390.A0A180G0K0"/>
<reference evidence="3" key="4">
    <citation type="submission" date="2025-05" db="UniProtKB">
        <authorList>
            <consortium name="EnsemblFungi"/>
        </authorList>
    </citation>
    <scope>IDENTIFICATION</scope>
    <source>
        <strain evidence="3">isolate 1-1 / race 1 (BBBD)</strain>
    </source>
</reference>
<accession>A0A180G0K0</accession>
<dbReference type="Proteomes" id="UP000005240">
    <property type="component" value="Unassembled WGS sequence"/>
</dbReference>
<dbReference type="SUPFAM" id="SSF50630">
    <property type="entry name" value="Acid proteases"/>
    <property type="match status" value="1"/>
</dbReference>
<proteinExistence type="predicted"/>
<name>A0A180G0K0_PUCT1</name>
<dbReference type="PANTHER" id="PTHR33246:SF51">
    <property type="entry name" value="MYB_SANT-LIKE DOMAIN-CONTAINING PROTEIN"/>
    <property type="match status" value="1"/>
</dbReference>
<dbReference type="PANTHER" id="PTHR33246">
    <property type="entry name" value="CCHC-TYPE DOMAIN-CONTAINING PROTEIN"/>
    <property type="match status" value="1"/>
</dbReference>
<feature type="region of interest" description="Disordered" evidence="1">
    <location>
        <begin position="371"/>
        <end position="453"/>
    </location>
</feature>
<sequence>MVKIKAPNKRLCFDGTKVERFIETYEMVASLDEATELDMARQIRLFLANDDLLDVLETLDGFNPPDWPKLKAAMVAYWGKVDTARFTTRDLSSLVQNWQAKGGVASATDYQVFRQSWEPIQSYLLSKAHIDSVEEIRNSYYQSFATSFQDEIRRKLIRDGTMVTTLDNRFKLPTFKILKEAADAVMKEQTALTFEESKTSQPVLSTPFQEGNSVMKKMGEAQRPQEVVSANKPATSMDELSRLFEAFEQKIDQKLAAVPGKASQNQGGRPPMVCFYCHREGHGTARCFELQKDKDDHLVEQKGTNFFLPNGALIPWDSSRPIRHVVASFQPARTQQATVEPAGDFKVGCGSLHPWYPPAVSSQYFSGAYQADPAGRKRHEDPKLYKAPSVPSSAAKKPTRRAPSPKPQEAQPMEEEQELFERGVGAEGTAEPAEGRPEVPPQAANKPPGPKVRFERDVARDYPNAVDGALKKIFDLPVPHMTVAELLALAPTVAEGVKKWVSRRRVEVGSEEVKVNSGILAEGDERRELAGDPNLYSCPLGYLSCLVGEDETPATPLIDSGSQLNLISDSMANKFNLSPRVNFLSAVYGINNQACELIGVAEDVPIRVGKTVDKTCHFWITRNDGPLILGRPFLMDVAATLSFSSQSGEKIIIPDANGRDIELSLCSTGSGRWERDFPGQGRKAVLTHVARLPDESEDDRPFL</sequence>
<dbReference type="Gene3D" id="2.40.70.10">
    <property type="entry name" value="Acid Proteases"/>
    <property type="match status" value="1"/>
</dbReference>
<dbReference type="EnsemblFungi" id="PTTG_30022-t43_1">
    <property type="protein sequence ID" value="PTTG_30022-t43_1-p1"/>
    <property type="gene ID" value="PTTG_30022"/>
</dbReference>